<keyword evidence="2" id="KW-0238">DNA-binding</keyword>
<dbReference type="InterPro" id="IPR035472">
    <property type="entry name" value="RpiR-like_SIS"/>
</dbReference>
<dbReference type="InterPro" id="IPR001347">
    <property type="entry name" value="SIS_dom"/>
</dbReference>
<proteinExistence type="predicted"/>
<dbReference type="Gene3D" id="3.40.50.10490">
    <property type="entry name" value="Glucose-6-phosphate isomerase like protein, domain 1"/>
    <property type="match status" value="1"/>
</dbReference>
<dbReference type="InterPro" id="IPR009057">
    <property type="entry name" value="Homeodomain-like_sf"/>
</dbReference>
<dbReference type="PANTHER" id="PTHR30514:SF18">
    <property type="entry name" value="RPIR-FAMILY TRANSCRIPTIONAL REGULATOR"/>
    <property type="match status" value="1"/>
</dbReference>
<dbReference type="PANTHER" id="PTHR30514">
    <property type="entry name" value="GLUCOKINASE"/>
    <property type="match status" value="1"/>
</dbReference>
<dbReference type="InterPro" id="IPR000281">
    <property type="entry name" value="HTH_RpiR"/>
</dbReference>
<evidence type="ECO:0000313" key="6">
    <source>
        <dbReference type="EMBL" id="MCQ4922370.1"/>
    </source>
</evidence>
<gene>
    <name evidence="6" type="ORF">NE686_04680</name>
</gene>
<name>A0ABT1S7C0_9FIRM</name>
<dbReference type="Pfam" id="PF01380">
    <property type="entry name" value="SIS"/>
    <property type="match status" value="1"/>
</dbReference>
<dbReference type="RefSeq" id="WP_256310651.1">
    <property type="nucleotide sequence ID" value="NZ_JANGAC010000003.1"/>
</dbReference>
<dbReference type="PROSITE" id="PS51071">
    <property type="entry name" value="HTH_RPIR"/>
    <property type="match status" value="1"/>
</dbReference>
<evidence type="ECO:0000256" key="1">
    <source>
        <dbReference type="ARBA" id="ARBA00023015"/>
    </source>
</evidence>
<sequence length="285" mass="33051">MENINFFDRLTDSSLTLNKYETRLAEYIKENYKKISFLDMMDISKITSVDLEHITSYINKVGFSDYESFRNFIREFAMLELKSTDRFEFSLVNVNPKINNIKNLIINKEISNLNKMMENFDESVFYSIIEEIYKAPEIIIIGTRSSSVIAIYAEQMFNKLGKKATKIISDGTDNFNKFSLFDHDSIVISIAFARYPKETIRVTNFFKKNNFKIVSITDNIMSPLTPLSDITFTIPCESISITDFYATPFSVINIIIVLLSQLDKEGSISYLNKFETTAKDYGFYF</sequence>
<dbReference type="PROSITE" id="PS51464">
    <property type="entry name" value="SIS"/>
    <property type="match status" value="1"/>
</dbReference>
<dbReference type="Proteomes" id="UP001524478">
    <property type="component" value="Unassembled WGS sequence"/>
</dbReference>
<evidence type="ECO:0000259" key="5">
    <source>
        <dbReference type="PROSITE" id="PS51464"/>
    </source>
</evidence>
<dbReference type="InterPro" id="IPR046348">
    <property type="entry name" value="SIS_dom_sf"/>
</dbReference>
<dbReference type="InterPro" id="IPR036388">
    <property type="entry name" value="WH-like_DNA-bd_sf"/>
</dbReference>
<reference evidence="6 7" key="1">
    <citation type="submission" date="2022-06" db="EMBL/GenBank/DDBJ databases">
        <title>Isolation of gut microbiota from human fecal samples.</title>
        <authorList>
            <person name="Pamer E.G."/>
            <person name="Barat B."/>
            <person name="Waligurski E."/>
            <person name="Medina S."/>
            <person name="Paddock L."/>
            <person name="Mostad J."/>
        </authorList>
    </citation>
    <scope>NUCLEOTIDE SEQUENCE [LARGE SCALE GENOMIC DNA]</scope>
    <source>
        <strain evidence="6 7">DFI.7.95</strain>
    </source>
</reference>
<evidence type="ECO:0000313" key="7">
    <source>
        <dbReference type="Proteomes" id="UP001524478"/>
    </source>
</evidence>
<dbReference type="CDD" id="cd05013">
    <property type="entry name" value="SIS_RpiR"/>
    <property type="match status" value="1"/>
</dbReference>
<organism evidence="6 7">
    <name type="scientific">Tissierella carlieri</name>
    <dbReference type="NCBI Taxonomy" id="689904"/>
    <lineage>
        <taxon>Bacteria</taxon>
        <taxon>Bacillati</taxon>
        <taxon>Bacillota</taxon>
        <taxon>Tissierellia</taxon>
        <taxon>Tissierellales</taxon>
        <taxon>Tissierellaceae</taxon>
        <taxon>Tissierella</taxon>
    </lineage>
</organism>
<comment type="caution">
    <text evidence="6">The sequence shown here is derived from an EMBL/GenBank/DDBJ whole genome shotgun (WGS) entry which is preliminary data.</text>
</comment>
<feature type="domain" description="HTH rpiR-type" evidence="4">
    <location>
        <begin position="4"/>
        <end position="80"/>
    </location>
</feature>
<dbReference type="SUPFAM" id="SSF46689">
    <property type="entry name" value="Homeodomain-like"/>
    <property type="match status" value="1"/>
</dbReference>
<feature type="domain" description="SIS" evidence="5">
    <location>
        <begin position="128"/>
        <end position="265"/>
    </location>
</feature>
<keyword evidence="1" id="KW-0805">Transcription regulation</keyword>
<keyword evidence="7" id="KW-1185">Reference proteome</keyword>
<evidence type="ECO:0000259" key="4">
    <source>
        <dbReference type="PROSITE" id="PS51071"/>
    </source>
</evidence>
<evidence type="ECO:0000256" key="3">
    <source>
        <dbReference type="ARBA" id="ARBA00023163"/>
    </source>
</evidence>
<evidence type="ECO:0000256" key="2">
    <source>
        <dbReference type="ARBA" id="ARBA00023125"/>
    </source>
</evidence>
<dbReference type="SUPFAM" id="SSF53697">
    <property type="entry name" value="SIS domain"/>
    <property type="match status" value="1"/>
</dbReference>
<dbReference type="EMBL" id="JANGAC010000003">
    <property type="protein sequence ID" value="MCQ4922370.1"/>
    <property type="molecule type" value="Genomic_DNA"/>
</dbReference>
<protein>
    <submittedName>
        <fullName evidence="6">MurR/RpiR family transcriptional regulator</fullName>
    </submittedName>
</protein>
<dbReference type="InterPro" id="IPR047640">
    <property type="entry name" value="RpiR-like"/>
</dbReference>
<keyword evidence="3" id="KW-0804">Transcription</keyword>
<accession>A0ABT1S7C0</accession>
<dbReference type="Gene3D" id="1.10.10.10">
    <property type="entry name" value="Winged helix-like DNA-binding domain superfamily/Winged helix DNA-binding domain"/>
    <property type="match status" value="1"/>
</dbReference>